<protein>
    <recommendedName>
        <fullName evidence="4">3-carboxymuconate cyclase</fullName>
    </recommendedName>
</protein>
<dbReference type="Gene3D" id="2.130.10.10">
    <property type="entry name" value="YVTN repeat-like/Quinoprotein amine dehydrogenase"/>
    <property type="match status" value="2"/>
</dbReference>
<keyword evidence="3" id="KW-1185">Reference proteome</keyword>
<name>A0ABN2R6C4_9MICO</name>
<evidence type="ECO:0000256" key="1">
    <source>
        <dbReference type="SAM" id="SignalP"/>
    </source>
</evidence>
<dbReference type="InterPro" id="IPR011044">
    <property type="entry name" value="Quino_amine_DH_bsu"/>
</dbReference>
<evidence type="ECO:0000313" key="2">
    <source>
        <dbReference type="EMBL" id="GAA1964128.1"/>
    </source>
</evidence>
<evidence type="ECO:0008006" key="4">
    <source>
        <dbReference type="Google" id="ProtNLM"/>
    </source>
</evidence>
<sequence>MRTMTRAVIAAAAAATLVGFGAGAANAAPPTVQTGRPSVGTVFVQTDAVAGNSIVSYDRLADGSLRQAGVYPTGGLGVSLAGAVVDRLASQSSLVRSGPSLFAVNGGSNTITSFLVVGDRLVRHQVIGSDGQAPVSLAAHDNRVFVLNARAGGSIQGYVNLLGHLVKIPAWHRELGLDPTAVPEFTHTPAQIAFTPDGSKLVVTTKANTSAFDVFSWRRGGLSAQPVVTAVPGAVPFGFQFDPAGHLIASEAGTNSIASFTVNPNGTVTQIAAVATGQAATCWTVVTGGYAFVSNAGSATLSGYRIGPGGSLTAVSVTPTDAGTVDAAVSADGRFLYVQTGAAGLVDEFAINSDGTLTRIGSVSVPNAVGGEGIVAQ</sequence>
<feature type="chain" id="PRO_5045553367" description="3-carboxymuconate cyclase" evidence="1">
    <location>
        <begin position="28"/>
        <end position="377"/>
    </location>
</feature>
<dbReference type="Proteomes" id="UP001499933">
    <property type="component" value="Unassembled WGS sequence"/>
</dbReference>
<gene>
    <name evidence="2" type="ORF">GCM10009776_28640</name>
</gene>
<accession>A0ABN2R6C4</accession>
<reference evidence="2 3" key="1">
    <citation type="journal article" date="2019" name="Int. J. Syst. Evol. Microbiol.">
        <title>The Global Catalogue of Microorganisms (GCM) 10K type strain sequencing project: providing services to taxonomists for standard genome sequencing and annotation.</title>
        <authorList>
            <consortium name="The Broad Institute Genomics Platform"/>
            <consortium name="The Broad Institute Genome Sequencing Center for Infectious Disease"/>
            <person name="Wu L."/>
            <person name="Ma J."/>
        </authorList>
    </citation>
    <scope>NUCLEOTIDE SEQUENCE [LARGE SCALE GENOMIC DNA]</scope>
    <source>
        <strain evidence="2 3">JCM 14901</strain>
    </source>
</reference>
<dbReference type="InterPro" id="IPR015943">
    <property type="entry name" value="WD40/YVTN_repeat-like_dom_sf"/>
</dbReference>
<dbReference type="RefSeq" id="WP_344095792.1">
    <property type="nucleotide sequence ID" value="NZ_BAAAOG010000006.1"/>
</dbReference>
<keyword evidence="1" id="KW-0732">Signal</keyword>
<comment type="caution">
    <text evidence="2">The sequence shown here is derived from an EMBL/GenBank/DDBJ whole genome shotgun (WGS) entry which is preliminary data.</text>
</comment>
<evidence type="ECO:0000313" key="3">
    <source>
        <dbReference type="Proteomes" id="UP001499933"/>
    </source>
</evidence>
<proteinExistence type="predicted"/>
<feature type="signal peptide" evidence="1">
    <location>
        <begin position="1"/>
        <end position="27"/>
    </location>
</feature>
<dbReference type="SUPFAM" id="SSF50969">
    <property type="entry name" value="YVTN repeat-like/Quinoprotein amine dehydrogenase"/>
    <property type="match status" value="1"/>
</dbReference>
<organism evidence="2 3">
    <name type="scientific">Microbacterium deminutum</name>
    <dbReference type="NCBI Taxonomy" id="344164"/>
    <lineage>
        <taxon>Bacteria</taxon>
        <taxon>Bacillati</taxon>
        <taxon>Actinomycetota</taxon>
        <taxon>Actinomycetes</taxon>
        <taxon>Micrococcales</taxon>
        <taxon>Microbacteriaceae</taxon>
        <taxon>Microbacterium</taxon>
    </lineage>
</organism>
<dbReference type="EMBL" id="BAAAOG010000006">
    <property type="protein sequence ID" value="GAA1964128.1"/>
    <property type="molecule type" value="Genomic_DNA"/>
</dbReference>